<dbReference type="OrthoDB" id="5497289at2"/>
<evidence type="ECO:0000313" key="2">
    <source>
        <dbReference type="EMBL" id="KIE45118.1"/>
    </source>
</evidence>
<dbReference type="Proteomes" id="UP000031366">
    <property type="component" value="Unassembled WGS sequence"/>
</dbReference>
<sequence>MINKEILKMQLKAIVASVKKYTLEPNIKGISENALKSIEKGDLELFIYCCNEIKEWYERNINAIYSSDFVYDKSGHDKSRKNIEGIIKDLNECKDEYIIFFEENKIIFEENKIIKKYELPTGEFNKVFIVHGRDNEAKLEVARYLEKLGLEAIILHEQASKGDTIIEKIEKYTDVGYAIILYTPCDIGKLKSEDGDGKFRARQNVLFEHGYLVGKIGRERAAALVKGDIELPNDISGVVHMDMDTAGAWKINIAKEMKAVGYSIDMNKLF</sequence>
<proteinExistence type="predicted"/>
<dbReference type="Pfam" id="PF10137">
    <property type="entry name" value="CAP12-PCTIR_TIR"/>
    <property type="match status" value="1"/>
</dbReference>
<evidence type="ECO:0000313" key="3">
    <source>
        <dbReference type="Proteomes" id="UP000031366"/>
    </source>
</evidence>
<gene>
    <name evidence="2" type="ORF">U732_100</name>
</gene>
<dbReference type="RefSeq" id="WP_052268238.1">
    <property type="nucleotide sequence ID" value="NZ_AYSO01000020.1"/>
</dbReference>
<dbReference type="AlphaFoldDB" id="A0A0C1U0T0"/>
<evidence type="ECO:0000259" key="1">
    <source>
        <dbReference type="Pfam" id="PF10137"/>
    </source>
</evidence>
<dbReference type="EMBL" id="AYSO01000020">
    <property type="protein sequence ID" value="KIE45118.1"/>
    <property type="molecule type" value="Genomic_DNA"/>
</dbReference>
<comment type="caution">
    <text evidence="2">The sequence shown here is derived from an EMBL/GenBank/DDBJ whole genome shotgun (WGS) entry which is preliminary data.</text>
</comment>
<dbReference type="GO" id="GO:0050135">
    <property type="term" value="F:NADP+ nucleosidase activity"/>
    <property type="evidence" value="ECO:0007669"/>
    <property type="project" value="InterPro"/>
</dbReference>
<feature type="domain" description="CD-NTase-associated protein 12/Pycsar effector protein TIR" evidence="1">
    <location>
        <begin position="126"/>
        <end position="244"/>
    </location>
</feature>
<dbReference type="InterPro" id="IPR019302">
    <property type="entry name" value="CAP12/PCTIR_TIR_dom"/>
</dbReference>
<accession>A0A0C1U0T0</accession>
<keyword evidence="3" id="KW-1185">Reference proteome</keyword>
<reference evidence="2 3" key="1">
    <citation type="journal article" date="2015" name="Infect. Genet. Evol.">
        <title>Genomic sequences of six botulinum neurotoxin-producing strains representing three clostridial species illustrate the mobility and diversity of botulinum neurotoxin genes.</title>
        <authorList>
            <person name="Smith T.J."/>
            <person name="Hill K.K."/>
            <person name="Xie G."/>
            <person name="Foley B.T."/>
            <person name="Williamson C.H."/>
            <person name="Foster J.T."/>
            <person name="Johnson S.L."/>
            <person name="Chertkov O."/>
            <person name="Teshima H."/>
            <person name="Gibbons H.S."/>
            <person name="Johnsky L.A."/>
            <person name="Karavis M.A."/>
            <person name="Smith L.A."/>
        </authorList>
    </citation>
    <scope>NUCLEOTIDE SEQUENCE [LARGE SCALE GENOMIC DNA]</scope>
    <source>
        <strain evidence="2 3">CDC 2741</strain>
    </source>
</reference>
<protein>
    <submittedName>
        <fullName evidence="2">Putative nucleotide-binding containing TIR-like domain protein</fullName>
    </submittedName>
</protein>
<name>A0A0C1U0T0_9CLOT</name>
<organism evidence="2 3">
    <name type="scientific">Clostridium argentinense CDC 2741</name>
    <dbReference type="NCBI Taxonomy" id="1418104"/>
    <lineage>
        <taxon>Bacteria</taxon>
        <taxon>Bacillati</taxon>
        <taxon>Bacillota</taxon>
        <taxon>Clostridia</taxon>
        <taxon>Eubacteriales</taxon>
        <taxon>Clostridiaceae</taxon>
        <taxon>Clostridium</taxon>
    </lineage>
</organism>